<dbReference type="PANTHER" id="PTHR11482">
    <property type="entry name" value="ARGININE/DIAMINOPIMELATE/ORNITHINE DECARBOXYLASE"/>
    <property type="match status" value="1"/>
</dbReference>
<evidence type="ECO:0000256" key="2">
    <source>
        <dbReference type="ARBA" id="ARBA00008872"/>
    </source>
</evidence>
<evidence type="ECO:0000256" key="5">
    <source>
        <dbReference type="ARBA" id="ARBA00023239"/>
    </source>
</evidence>
<evidence type="ECO:0000313" key="15">
    <source>
        <dbReference type="Proteomes" id="UP001159427"/>
    </source>
</evidence>
<keyword evidence="4" id="KW-0620">Polyamine biosynthesis</keyword>
<keyword evidence="15" id="KW-1185">Reference proteome</keyword>
<dbReference type="EMBL" id="CALNXI010002403">
    <property type="protein sequence ID" value="CAH3187265.1"/>
    <property type="molecule type" value="Genomic_DNA"/>
</dbReference>
<evidence type="ECO:0000256" key="6">
    <source>
        <dbReference type="ARBA" id="ARBA00034115"/>
    </source>
</evidence>
<keyword evidence="5" id="KW-0456">Lyase</keyword>
<protein>
    <recommendedName>
        <fullName evidence="7">ornithine decarboxylase</fullName>
        <ecNumber evidence="7">4.1.1.17</ecNumber>
    </recommendedName>
</protein>
<evidence type="ECO:0000256" key="9">
    <source>
        <dbReference type="ARBA" id="ARBA00046672"/>
    </source>
</evidence>
<dbReference type="InterPro" id="IPR022643">
    <property type="entry name" value="De-COase2_C"/>
</dbReference>
<dbReference type="CDD" id="cd00622">
    <property type="entry name" value="PLPDE_III_ODC"/>
    <property type="match status" value="1"/>
</dbReference>
<dbReference type="SUPFAM" id="SSF50621">
    <property type="entry name" value="Alanine racemase C-terminal domain-like"/>
    <property type="match status" value="1"/>
</dbReference>
<dbReference type="InterPro" id="IPR002433">
    <property type="entry name" value="Orn_de-COase"/>
</dbReference>
<evidence type="ECO:0000256" key="10">
    <source>
        <dbReference type="ARBA" id="ARBA00049127"/>
    </source>
</evidence>
<proteinExistence type="inferred from homology"/>
<comment type="similarity">
    <text evidence="2 11">Belongs to the Orn/Lys/Arg decarboxylase class-II family.</text>
</comment>
<comment type="function">
    <text evidence="8">Catalyzes the first and rate-limiting step of polyamine biosynthesis that converts ornithine into putrescine, which is the precursor for the polyamines, spermidine and spermine. Polyamines are essential for cell proliferation and are implicated in cellular processes, ranging from DNA replication to apoptosis.</text>
</comment>
<dbReference type="Pfam" id="PF02784">
    <property type="entry name" value="Orn_Arg_deC_N"/>
    <property type="match status" value="1"/>
</dbReference>
<evidence type="ECO:0000256" key="1">
    <source>
        <dbReference type="ARBA" id="ARBA00001933"/>
    </source>
</evidence>
<dbReference type="InterPro" id="IPR022653">
    <property type="entry name" value="De-COase2_pyr-phos_BS"/>
</dbReference>
<comment type="cofactor">
    <cofactor evidence="1">
        <name>pyridoxal 5'-phosphate</name>
        <dbReference type="ChEBI" id="CHEBI:597326"/>
    </cofactor>
</comment>
<sequence length="467" mass="51421">MKCVLDGGVSLNVVRDDLSCVDVIEQTLSAEGREDTDDAFYIVDLANVLLKHQKWVSLLPRVEPFYAMKCNNDPVLLKMLTGLGIGFDCASKIEMQTMLSMGVPPSKIVYANPCKQASHLRFSAEHGISLMTFDNEMELHKIKKLYPTARLLLRIRTDDSKSLCQLGIKFGAPLKQCRHLLKVAFDLKLNVIGVSFHVGSGCYDANAYGTAVLAARSVFDLATQIGFDFTILDIGGGFPGAPDAAITFEEVCSLLNPLLEEHFPVSSGVQIIAEPGRFYSASASTLVVNVVARRTVKGSQLKECDKTANGAAFKDTDELGFMYYVNDGVYGSFNCLMFDHATVHPEVLGVKDEETKKFPSSIWGPTCDSLDCISKGVMLPKVNVGDWLFFRNMGAYTCSAASTFNGFNKPPKYYTISSSCWPMLSKVLKRFGLDLHFPCHSSLDQKALIFNEWPECMEVLFSAPCST</sequence>
<dbReference type="InterPro" id="IPR029066">
    <property type="entry name" value="PLP-binding_barrel"/>
</dbReference>
<dbReference type="InterPro" id="IPR022644">
    <property type="entry name" value="De-COase2_N"/>
</dbReference>
<evidence type="ECO:0000313" key="14">
    <source>
        <dbReference type="EMBL" id="CAH3187265.1"/>
    </source>
</evidence>
<dbReference type="PROSITE" id="PS00878">
    <property type="entry name" value="ODR_DC_2_1"/>
    <property type="match status" value="1"/>
</dbReference>
<comment type="subunit">
    <text evidence="9">Homodimer. Only the dimer is catalytically active, as the active sites are constructed of residues from both monomers.</text>
</comment>
<evidence type="ECO:0000256" key="7">
    <source>
        <dbReference type="ARBA" id="ARBA00034138"/>
    </source>
</evidence>
<dbReference type="PRINTS" id="PR01182">
    <property type="entry name" value="ORNDCRBXLASE"/>
</dbReference>
<comment type="catalytic activity">
    <reaction evidence="10">
        <text>L-ornithine + H(+) = putrescine + CO2</text>
        <dbReference type="Rhea" id="RHEA:22964"/>
        <dbReference type="ChEBI" id="CHEBI:15378"/>
        <dbReference type="ChEBI" id="CHEBI:16526"/>
        <dbReference type="ChEBI" id="CHEBI:46911"/>
        <dbReference type="ChEBI" id="CHEBI:326268"/>
        <dbReference type="EC" id="4.1.1.17"/>
    </reaction>
</comment>
<accession>A0ABN8S7P1</accession>
<feature type="domain" description="Orn/DAP/Arg decarboxylase 2 C-terminal" evidence="12">
    <location>
        <begin position="44"/>
        <end position="394"/>
    </location>
</feature>
<evidence type="ECO:0000259" key="12">
    <source>
        <dbReference type="Pfam" id="PF00278"/>
    </source>
</evidence>
<gene>
    <name evidence="14" type="ORF">PEVE_00017536</name>
</gene>
<name>A0ABN8S7P1_9CNID</name>
<dbReference type="InterPro" id="IPR009006">
    <property type="entry name" value="Ala_racemase/Decarboxylase_C"/>
</dbReference>
<evidence type="ECO:0000256" key="11">
    <source>
        <dbReference type="RuleBase" id="RU003737"/>
    </source>
</evidence>
<comment type="pathway">
    <text evidence="6">Amine and polyamine biosynthesis; putrescine biosynthesis via L-ornithine pathway; putrescine from L-ornithine: step 1/1.</text>
</comment>
<evidence type="ECO:0000256" key="4">
    <source>
        <dbReference type="ARBA" id="ARBA00023115"/>
    </source>
</evidence>
<dbReference type="EC" id="4.1.1.17" evidence="7"/>
<dbReference type="Gene3D" id="2.40.37.10">
    <property type="entry name" value="Lyase, Ornithine Decarboxylase, Chain A, domain 1"/>
    <property type="match status" value="1"/>
</dbReference>
<comment type="caution">
    <text evidence="14">The sequence shown here is derived from an EMBL/GenBank/DDBJ whole genome shotgun (WGS) entry which is preliminary data.</text>
</comment>
<dbReference type="SUPFAM" id="SSF51419">
    <property type="entry name" value="PLP-binding barrel"/>
    <property type="match status" value="1"/>
</dbReference>
<evidence type="ECO:0000256" key="3">
    <source>
        <dbReference type="ARBA" id="ARBA00022898"/>
    </source>
</evidence>
<dbReference type="Proteomes" id="UP001159427">
    <property type="component" value="Unassembled WGS sequence"/>
</dbReference>
<evidence type="ECO:0000259" key="13">
    <source>
        <dbReference type="Pfam" id="PF02784"/>
    </source>
</evidence>
<organism evidence="14 15">
    <name type="scientific">Porites evermanni</name>
    <dbReference type="NCBI Taxonomy" id="104178"/>
    <lineage>
        <taxon>Eukaryota</taxon>
        <taxon>Metazoa</taxon>
        <taxon>Cnidaria</taxon>
        <taxon>Anthozoa</taxon>
        <taxon>Hexacorallia</taxon>
        <taxon>Scleractinia</taxon>
        <taxon>Fungiina</taxon>
        <taxon>Poritidae</taxon>
        <taxon>Porites</taxon>
    </lineage>
</organism>
<dbReference type="Gene3D" id="3.20.20.10">
    <property type="entry name" value="Alanine racemase"/>
    <property type="match status" value="1"/>
</dbReference>
<feature type="domain" description="Orn/DAP/Arg decarboxylase 2 N-terminal" evidence="13">
    <location>
        <begin position="46"/>
        <end position="281"/>
    </location>
</feature>
<keyword evidence="3" id="KW-0663">Pyridoxal phosphate</keyword>
<dbReference type="Pfam" id="PF00278">
    <property type="entry name" value="Orn_DAP_Arg_deC"/>
    <property type="match status" value="1"/>
</dbReference>
<dbReference type="InterPro" id="IPR000183">
    <property type="entry name" value="Orn/DAP/Arg_de-COase"/>
</dbReference>
<dbReference type="PRINTS" id="PR01179">
    <property type="entry name" value="ODADCRBXLASE"/>
</dbReference>
<evidence type="ECO:0000256" key="8">
    <source>
        <dbReference type="ARBA" id="ARBA00037173"/>
    </source>
</evidence>
<dbReference type="PANTHER" id="PTHR11482:SF6">
    <property type="entry name" value="ORNITHINE DECARBOXYLASE 1-RELATED"/>
    <property type="match status" value="1"/>
</dbReference>
<reference evidence="14 15" key="1">
    <citation type="submission" date="2022-05" db="EMBL/GenBank/DDBJ databases">
        <authorList>
            <consortium name="Genoscope - CEA"/>
            <person name="William W."/>
        </authorList>
    </citation>
    <scope>NUCLEOTIDE SEQUENCE [LARGE SCALE GENOMIC DNA]</scope>
</reference>